<feature type="transmembrane region" description="Helical" evidence="7">
    <location>
        <begin position="287"/>
        <end position="308"/>
    </location>
</feature>
<keyword evidence="6 7" id="KW-0472">Membrane</keyword>
<feature type="transmembrane region" description="Helical" evidence="7">
    <location>
        <begin position="367"/>
        <end position="388"/>
    </location>
</feature>
<dbReference type="Gene3D" id="1.20.1630.10">
    <property type="entry name" value="Formate dehydrogenase/DMSO reductase domain"/>
    <property type="match status" value="1"/>
</dbReference>
<evidence type="ECO:0000256" key="3">
    <source>
        <dbReference type="ARBA" id="ARBA00022475"/>
    </source>
</evidence>
<reference evidence="8" key="2">
    <citation type="submission" date="2020-09" db="EMBL/GenBank/DDBJ databases">
        <authorList>
            <person name="Sun Q."/>
            <person name="Ohkuma M."/>
        </authorList>
    </citation>
    <scope>NUCLEOTIDE SEQUENCE</scope>
    <source>
        <strain evidence="8">JCM 12862</strain>
    </source>
</reference>
<evidence type="ECO:0000313" key="9">
    <source>
        <dbReference type="Proteomes" id="UP000612329"/>
    </source>
</evidence>
<dbReference type="AlphaFoldDB" id="A0A8J3BMX9"/>
<evidence type="ECO:0000256" key="1">
    <source>
        <dbReference type="ARBA" id="ARBA00004651"/>
    </source>
</evidence>
<evidence type="ECO:0000313" key="8">
    <source>
        <dbReference type="EMBL" id="GGK22526.1"/>
    </source>
</evidence>
<comment type="similarity">
    <text evidence="2">Belongs to the NrfD family.</text>
</comment>
<feature type="transmembrane region" description="Helical" evidence="7">
    <location>
        <begin position="320"/>
        <end position="347"/>
    </location>
</feature>
<evidence type="ECO:0000256" key="5">
    <source>
        <dbReference type="ARBA" id="ARBA00022989"/>
    </source>
</evidence>
<feature type="transmembrane region" description="Helical" evidence="7">
    <location>
        <begin position="63"/>
        <end position="83"/>
    </location>
</feature>
<organism evidence="8 9">
    <name type="scientific">Yeosuana aromativorans</name>
    <dbReference type="NCBI Taxonomy" id="288019"/>
    <lineage>
        <taxon>Bacteria</taxon>
        <taxon>Pseudomonadati</taxon>
        <taxon>Bacteroidota</taxon>
        <taxon>Flavobacteriia</taxon>
        <taxon>Flavobacteriales</taxon>
        <taxon>Flavobacteriaceae</taxon>
        <taxon>Yeosuana</taxon>
    </lineage>
</organism>
<feature type="transmembrane region" description="Helical" evidence="7">
    <location>
        <begin position="28"/>
        <end position="51"/>
    </location>
</feature>
<proteinExistence type="inferred from homology"/>
<dbReference type="GO" id="GO:0005886">
    <property type="term" value="C:plasma membrane"/>
    <property type="evidence" value="ECO:0007669"/>
    <property type="project" value="UniProtKB-SubCell"/>
</dbReference>
<dbReference type="Proteomes" id="UP000612329">
    <property type="component" value="Unassembled WGS sequence"/>
</dbReference>
<dbReference type="InterPro" id="IPR005614">
    <property type="entry name" value="NrfD-like"/>
</dbReference>
<feature type="transmembrane region" description="Helical" evidence="7">
    <location>
        <begin position="203"/>
        <end position="228"/>
    </location>
</feature>
<feature type="transmembrane region" description="Helical" evidence="7">
    <location>
        <begin position="103"/>
        <end position="126"/>
    </location>
</feature>
<dbReference type="PANTHER" id="PTHR34856:SF2">
    <property type="entry name" value="PROTEIN NRFD"/>
    <property type="match status" value="1"/>
</dbReference>
<keyword evidence="5 7" id="KW-1133">Transmembrane helix</keyword>
<comment type="subcellular location">
    <subcellularLocation>
        <location evidence="1">Cell membrane</location>
        <topology evidence="1">Multi-pass membrane protein</topology>
    </subcellularLocation>
</comment>
<dbReference type="EMBL" id="BMNR01000003">
    <property type="protein sequence ID" value="GGK22526.1"/>
    <property type="molecule type" value="Genomic_DNA"/>
</dbReference>
<keyword evidence="3" id="KW-1003">Cell membrane</keyword>
<dbReference type="RefSeq" id="WP_188651804.1">
    <property type="nucleotide sequence ID" value="NZ_BMNR01000003.1"/>
</dbReference>
<keyword evidence="9" id="KW-1185">Reference proteome</keyword>
<dbReference type="PANTHER" id="PTHR34856">
    <property type="entry name" value="PROTEIN NRFD"/>
    <property type="match status" value="1"/>
</dbReference>
<protein>
    <submittedName>
        <fullName evidence="8">Oxidoreductase</fullName>
    </submittedName>
</protein>
<evidence type="ECO:0000256" key="4">
    <source>
        <dbReference type="ARBA" id="ARBA00022692"/>
    </source>
</evidence>
<evidence type="ECO:0000256" key="6">
    <source>
        <dbReference type="ARBA" id="ARBA00023136"/>
    </source>
</evidence>
<dbReference type="Pfam" id="PF03916">
    <property type="entry name" value="NrfD"/>
    <property type="match status" value="1"/>
</dbReference>
<evidence type="ECO:0000256" key="2">
    <source>
        <dbReference type="ARBA" id="ARBA00008929"/>
    </source>
</evidence>
<name>A0A8J3BMX9_9FLAO</name>
<sequence>MQEHFQHLYEALSQVDGYIYPNEIDLHWGLMIVLYPYITGLVAGAFILASLERVFHVKVLKPTYGLALLTALAFLLVATLPLVSHLQHPFRSYEIFMTPNSTSAMAIFGFVYLWYLMVVLLLEIWFDYRRDFVIWSKSSKGFKKFFYKIITLGINETDEKSAKLDDRLGYFITVIGIPSAFLLHGYVGFIFGSIKANPWWSTVLMPIIFLFSAMVSGIALVMLVYMVVSWVRQVKIDMKCLDTIAKYLLVILIIDFTLESLDQIHRIYEAEESFDIIKVLVSGKLNITLFLMQIGIGTIIPLLVLGLFQFYKPSEKIRKIIYFIIGAFVLIGIFFMRWNVVIGGQLFSKSLSGFTSFNTVYSGMEGSIMGAVWLILPLFILTFLLWLMPPWKKVEFHN</sequence>
<comment type="caution">
    <text evidence="8">The sequence shown here is derived from an EMBL/GenBank/DDBJ whole genome shotgun (WGS) entry which is preliminary data.</text>
</comment>
<evidence type="ECO:0000256" key="7">
    <source>
        <dbReference type="SAM" id="Phobius"/>
    </source>
</evidence>
<accession>A0A8J3BMX9</accession>
<gene>
    <name evidence="8" type="ORF">GCM10007962_15890</name>
</gene>
<keyword evidence="4 7" id="KW-0812">Transmembrane</keyword>
<feature type="transmembrane region" description="Helical" evidence="7">
    <location>
        <begin position="168"/>
        <end position="191"/>
    </location>
</feature>
<reference evidence="8" key="1">
    <citation type="journal article" date="2014" name="Int. J. Syst. Evol. Microbiol.">
        <title>Complete genome sequence of Corynebacterium casei LMG S-19264T (=DSM 44701T), isolated from a smear-ripened cheese.</title>
        <authorList>
            <consortium name="US DOE Joint Genome Institute (JGI-PGF)"/>
            <person name="Walter F."/>
            <person name="Albersmeier A."/>
            <person name="Kalinowski J."/>
            <person name="Ruckert C."/>
        </authorList>
    </citation>
    <scope>NUCLEOTIDE SEQUENCE</scope>
    <source>
        <strain evidence="8">JCM 12862</strain>
    </source>
</reference>
<dbReference type="InterPro" id="IPR052049">
    <property type="entry name" value="Electron_transfer_protein"/>
</dbReference>